<keyword evidence="6 10" id="KW-1133">Transmembrane helix</keyword>
<dbReference type="NCBIfam" id="TIGR00861">
    <property type="entry name" value="MIP"/>
    <property type="match status" value="1"/>
</dbReference>
<keyword evidence="4 8" id="KW-0812">Transmembrane</keyword>
<dbReference type="SUPFAM" id="SSF81338">
    <property type="entry name" value="Aquaporin-like"/>
    <property type="match status" value="1"/>
</dbReference>
<feature type="transmembrane region" description="Helical" evidence="10">
    <location>
        <begin position="46"/>
        <end position="72"/>
    </location>
</feature>
<dbReference type="InterPro" id="IPR000425">
    <property type="entry name" value="MIP"/>
</dbReference>
<evidence type="ECO:0000256" key="6">
    <source>
        <dbReference type="ARBA" id="ARBA00022989"/>
    </source>
</evidence>
<evidence type="ECO:0000256" key="9">
    <source>
        <dbReference type="SAM" id="MobiDB-lite"/>
    </source>
</evidence>
<dbReference type="InterPro" id="IPR023271">
    <property type="entry name" value="Aquaporin-like"/>
</dbReference>
<feature type="transmembrane region" description="Helical" evidence="10">
    <location>
        <begin position="21"/>
        <end position="40"/>
    </location>
</feature>
<dbReference type="PANTHER" id="PTHR19139">
    <property type="entry name" value="AQUAPORIN TRANSPORTER"/>
    <property type="match status" value="1"/>
</dbReference>
<comment type="subcellular location">
    <subcellularLocation>
        <location evidence="1">Membrane</location>
        <topology evidence="1">Multi-pass membrane protein</topology>
    </subcellularLocation>
</comment>
<organism evidence="11 12">
    <name type="scientific">Ridgeia piscesae</name>
    <name type="common">Tubeworm</name>
    <dbReference type="NCBI Taxonomy" id="27915"/>
    <lineage>
        <taxon>Eukaryota</taxon>
        <taxon>Metazoa</taxon>
        <taxon>Spiralia</taxon>
        <taxon>Lophotrochozoa</taxon>
        <taxon>Annelida</taxon>
        <taxon>Polychaeta</taxon>
        <taxon>Sedentaria</taxon>
        <taxon>Canalipalpata</taxon>
        <taxon>Sabellida</taxon>
        <taxon>Siboglinidae</taxon>
        <taxon>Ridgeia</taxon>
    </lineage>
</organism>
<dbReference type="Pfam" id="PF00230">
    <property type="entry name" value="MIP"/>
    <property type="match status" value="1"/>
</dbReference>
<evidence type="ECO:0000256" key="5">
    <source>
        <dbReference type="ARBA" id="ARBA00022737"/>
    </source>
</evidence>
<sequence>MVPSWSEELESPFFWRAVLSELIGTFLHIFLCCGSCTGWLDGPPSVVQLALTAGLSVASIVWCLGNVSGAYINPAVTWSKFITRRISLPRAVLFLLAQCVGAVTGAATLKAITPTHAHGVLGVNTLNPDVTPWHGFVMEVVVTFVLVLTVFSTGDTARTDMKGSGPLAVGLSVTLCNLVAIKYTGSSMNPARTFGPAAVQGNWDNHWIYWCGPLLGGSMASLLYDNVFSANASVTKTKAYLRDKNYTPGEHYKRPEKSADLKGEEAEACL</sequence>
<dbReference type="Proteomes" id="UP001209878">
    <property type="component" value="Unassembled WGS sequence"/>
</dbReference>
<feature type="transmembrane region" description="Helical" evidence="10">
    <location>
        <begin position="92"/>
        <end position="113"/>
    </location>
</feature>
<dbReference type="PRINTS" id="PR00783">
    <property type="entry name" value="MINTRINSICP"/>
</dbReference>
<dbReference type="EMBL" id="JAODUO010000036">
    <property type="protein sequence ID" value="KAK2192247.1"/>
    <property type="molecule type" value="Genomic_DNA"/>
</dbReference>
<evidence type="ECO:0000256" key="10">
    <source>
        <dbReference type="SAM" id="Phobius"/>
    </source>
</evidence>
<feature type="region of interest" description="Disordered" evidence="9">
    <location>
        <begin position="251"/>
        <end position="270"/>
    </location>
</feature>
<dbReference type="Gene3D" id="1.20.1080.10">
    <property type="entry name" value="Glycerol uptake facilitator protein"/>
    <property type="match status" value="1"/>
</dbReference>
<feature type="transmembrane region" description="Helical" evidence="10">
    <location>
        <begin position="163"/>
        <end position="181"/>
    </location>
</feature>
<keyword evidence="7 10" id="KW-0472">Membrane</keyword>
<accession>A0AAD9PCJ2</accession>
<dbReference type="GO" id="GO:0048878">
    <property type="term" value="P:chemical homeostasis"/>
    <property type="evidence" value="ECO:0007669"/>
    <property type="project" value="UniProtKB-ARBA"/>
</dbReference>
<dbReference type="InterPro" id="IPR034294">
    <property type="entry name" value="Aquaporin_transptr"/>
</dbReference>
<feature type="transmembrane region" description="Helical" evidence="10">
    <location>
        <begin position="207"/>
        <end position="228"/>
    </location>
</feature>
<dbReference type="AlphaFoldDB" id="A0AAD9PCJ2"/>
<dbReference type="FunFam" id="1.20.1080.10:FF:000009">
    <property type="entry name" value="aquaporin-4 isoform X1"/>
    <property type="match status" value="1"/>
</dbReference>
<keyword evidence="12" id="KW-1185">Reference proteome</keyword>
<reference evidence="11" key="1">
    <citation type="journal article" date="2023" name="Mol. Biol. Evol.">
        <title>Third-Generation Sequencing Reveals the Adaptive Role of the Epigenome in Three Deep-Sea Polychaetes.</title>
        <authorList>
            <person name="Perez M."/>
            <person name="Aroh O."/>
            <person name="Sun Y."/>
            <person name="Lan Y."/>
            <person name="Juniper S.K."/>
            <person name="Young C.R."/>
            <person name="Angers B."/>
            <person name="Qian P.Y."/>
        </authorList>
    </citation>
    <scope>NUCLEOTIDE SEQUENCE</scope>
    <source>
        <strain evidence="11">R07B-5</strain>
    </source>
</reference>
<evidence type="ECO:0000313" key="12">
    <source>
        <dbReference type="Proteomes" id="UP001209878"/>
    </source>
</evidence>
<evidence type="ECO:0000256" key="7">
    <source>
        <dbReference type="ARBA" id="ARBA00023136"/>
    </source>
</evidence>
<keyword evidence="5" id="KW-0677">Repeat</keyword>
<evidence type="ECO:0000313" key="11">
    <source>
        <dbReference type="EMBL" id="KAK2192247.1"/>
    </source>
</evidence>
<evidence type="ECO:0000256" key="3">
    <source>
        <dbReference type="ARBA" id="ARBA00022448"/>
    </source>
</evidence>
<keyword evidence="3 8" id="KW-0813">Transport</keyword>
<name>A0AAD9PCJ2_RIDPI</name>
<dbReference type="PANTHER" id="PTHR19139:SF199">
    <property type="entry name" value="MIP17260P"/>
    <property type="match status" value="1"/>
</dbReference>
<gene>
    <name evidence="11" type="ORF">NP493_36g06011</name>
</gene>
<protein>
    <submittedName>
        <fullName evidence="11">Uncharacterized protein</fullName>
    </submittedName>
</protein>
<evidence type="ECO:0000256" key="1">
    <source>
        <dbReference type="ARBA" id="ARBA00004141"/>
    </source>
</evidence>
<feature type="transmembrane region" description="Helical" evidence="10">
    <location>
        <begin position="133"/>
        <end position="151"/>
    </location>
</feature>
<dbReference type="GO" id="GO:0015250">
    <property type="term" value="F:water channel activity"/>
    <property type="evidence" value="ECO:0007669"/>
    <property type="project" value="TreeGrafter"/>
</dbReference>
<evidence type="ECO:0000256" key="8">
    <source>
        <dbReference type="RuleBase" id="RU000477"/>
    </source>
</evidence>
<comment type="similarity">
    <text evidence="2 8">Belongs to the MIP/aquaporin (TC 1.A.8) family.</text>
</comment>
<comment type="caution">
    <text evidence="11">The sequence shown here is derived from an EMBL/GenBank/DDBJ whole genome shotgun (WGS) entry which is preliminary data.</text>
</comment>
<evidence type="ECO:0000256" key="2">
    <source>
        <dbReference type="ARBA" id="ARBA00006175"/>
    </source>
</evidence>
<proteinExistence type="inferred from homology"/>
<dbReference type="GO" id="GO:0005886">
    <property type="term" value="C:plasma membrane"/>
    <property type="evidence" value="ECO:0007669"/>
    <property type="project" value="TreeGrafter"/>
</dbReference>
<evidence type="ECO:0000256" key="4">
    <source>
        <dbReference type="ARBA" id="ARBA00022692"/>
    </source>
</evidence>